<keyword evidence="2" id="KW-1185">Reference proteome</keyword>
<dbReference type="InterPro" id="IPR036514">
    <property type="entry name" value="SGNH_hydro_sf"/>
</dbReference>
<comment type="caution">
    <text evidence="1">The sequence shown here is derived from an EMBL/GenBank/DDBJ whole genome shotgun (WGS) entry which is preliminary data.</text>
</comment>
<name>A0ABS9VMU1_9SPHN</name>
<dbReference type="Proteomes" id="UP001203058">
    <property type="component" value="Unassembled WGS sequence"/>
</dbReference>
<sequence length="292" mass="32010">MGSASLVFTVSFLAALPAEPRSILFVGNSFTFGGEAEAVLKYRPETVTDLNRDATGGVPALFQAFSDQLHLGWRVSLETSPGKSLEWHWDNRRQVLNRKWDAVVLQDYSTLDPDQPGDASKTVTYSGKFAEIFRRKSPHVALSMTATWSRPNLTYPSGQHWSGQPIQRMAKDVRRGYDEARAAHPSIARIHPVGEAFNCAIARGIADPNPYDGISLGMIDLWAPDHYHASVAGYYLEALVVFAGVTGLDPRRLGKDERAAHDLDLDEGLVVRLQQLAQDITHGDGCKAAAAP</sequence>
<dbReference type="Gene3D" id="3.40.50.1110">
    <property type="entry name" value="SGNH hydrolase"/>
    <property type="match status" value="1"/>
</dbReference>
<accession>A0ABS9VMU1</accession>
<evidence type="ECO:0000313" key="2">
    <source>
        <dbReference type="Proteomes" id="UP001203058"/>
    </source>
</evidence>
<organism evidence="1 2">
    <name type="scientific">Sphingomonas telluris</name>
    <dbReference type="NCBI Taxonomy" id="2907998"/>
    <lineage>
        <taxon>Bacteria</taxon>
        <taxon>Pseudomonadati</taxon>
        <taxon>Pseudomonadota</taxon>
        <taxon>Alphaproteobacteria</taxon>
        <taxon>Sphingomonadales</taxon>
        <taxon>Sphingomonadaceae</taxon>
        <taxon>Sphingomonas</taxon>
    </lineage>
</organism>
<dbReference type="EMBL" id="JAKZHW010000001">
    <property type="protein sequence ID" value="MCH8616281.1"/>
    <property type="molecule type" value="Genomic_DNA"/>
</dbReference>
<dbReference type="SUPFAM" id="SSF52266">
    <property type="entry name" value="SGNH hydrolase"/>
    <property type="match status" value="1"/>
</dbReference>
<proteinExistence type="predicted"/>
<protein>
    <submittedName>
        <fullName evidence="1">PEP-CTERM sorting domain-containing protein</fullName>
    </submittedName>
</protein>
<dbReference type="RefSeq" id="WP_241447084.1">
    <property type="nucleotide sequence ID" value="NZ_JAKZHW010000001.1"/>
</dbReference>
<reference evidence="1 2" key="1">
    <citation type="submission" date="2022-03" db="EMBL/GenBank/DDBJ databases">
        <authorList>
            <person name="Jo J.-H."/>
            <person name="Im W.-T."/>
        </authorList>
    </citation>
    <scope>NUCLEOTIDE SEQUENCE [LARGE SCALE GENOMIC DNA]</scope>
    <source>
        <strain evidence="1 2">SM33</strain>
    </source>
</reference>
<gene>
    <name evidence="1" type="ORF">LZ016_09235</name>
</gene>
<evidence type="ECO:0000313" key="1">
    <source>
        <dbReference type="EMBL" id="MCH8616281.1"/>
    </source>
</evidence>